<name>A0ABN1Y444_9ACTN</name>
<keyword evidence="3" id="KW-1185">Reference proteome</keyword>
<evidence type="ECO:0000313" key="3">
    <source>
        <dbReference type="Proteomes" id="UP001499863"/>
    </source>
</evidence>
<dbReference type="Proteomes" id="UP001499863">
    <property type="component" value="Unassembled WGS sequence"/>
</dbReference>
<gene>
    <name evidence="2" type="ORF">GCM10009639_34520</name>
</gene>
<feature type="compositionally biased region" description="Gly residues" evidence="1">
    <location>
        <begin position="18"/>
        <end position="28"/>
    </location>
</feature>
<feature type="compositionally biased region" description="Low complexity" evidence="1">
    <location>
        <begin position="29"/>
        <end position="42"/>
    </location>
</feature>
<feature type="region of interest" description="Disordered" evidence="1">
    <location>
        <begin position="1"/>
        <end position="84"/>
    </location>
</feature>
<feature type="compositionally biased region" description="Basic and acidic residues" evidence="1">
    <location>
        <begin position="73"/>
        <end position="84"/>
    </location>
</feature>
<comment type="caution">
    <text evidence="2">The sequence shown here is derived from an EMBL/GenBank/DDBJ whole genome shotgun (WGS) entry which is preliminary data.</text>
</comment>
<reference evidence="2 3" key="1">
    <citation type="journal article" date="2019" name="Int. J. Syst. Evol. Microbiol.">
        <title>The Global Catalogue of Microorganisms (GCM) 10K type strain sequencing project: providing services to taxonomists for standard genome sequencing and annotation.</title>
        <authorList>
            <consortium name="The Broad Institute Genomics Platform"/>
            <consortium name="The Broad Institute Genome Sequencing Center for Infectious Disease"/>
            <person name="Wu L."/>
            <person name="Ma J."/>
        </authorList>
    </citation>
    <scope>NUCLEOTIDE SEQUENCE [LARGE SCALE GENOMIC DNA]</scope>
    <source>
        <strain evidence="2 3">JCM 12393</strain>
    </source>
</reference>
<sequence>MTVSSGGIPSALDIRAGGDNGAGTGRGMLMGSSSSSRTASGREMPFEPSPSPNHNAQPPGAVVTEPIGGCRSALRERDTTDFIL</sequence>
<evidence type="ECO:0000313" key="2">
    <source>
        <dbReference type="EMBL" id="GAA1397318.1"/>
    </source>
</evidence>
<proteinExistence type="predicted"/>
<dbReference type="EMBL" id="BAAAKJ010000188">
    <property type="protein sequence ID" value="GAA1397318.1"/>
    <property type="molecule type" value="Genomic_DNA"/>
</dbReference>
<accession>A0ABN1Y444</accession>
<organism evidence="2 3">
    <name type="scientific">Kitasatospora putterlickiae</name>
    <dbReference type="NCBI Taxonomy" id="221725"/>
    <lineage>
        <taxon>Bacteria</taxon>
        <taxon>Bacillati</taxon>
        <taxon>Actinomycetota</taxon>
        <taxon>Actinomycetes</taxon>
        <taxon>Kitasatosporales</taxon>
        <taxon>Streptomycetaceae</taxon>
        <taxon>Kitasatospora</taxon>
    </lineage>
</organism>
<evidence type="ECO:0000256" key="1">
    <source>
        <dbReference type="SAM" id="MobiDB-lite"/>
    </source>
</evidence>
<protein>
    <submittedName>
        <fullName evidence="2">Uncharacterized protein</fullName>
    </submittedName>
</protein>